<gene>
    <name evidence="1" type="ORF">g.45182</name>
</gene>
<dbReference type="AlphaFoldDB" id="A0A1B6KT08"/>
<dbReference type="EMBL" id="GEBQ01025412">
    <property type="protein sequence ID" value="JAT14565.1"/>
    <property type="molecule type" value="Transcribed_RNA"/>
</dbReference>
<name>A0A1B6KT08_9HEMI</name>
<sequence length="102" mass="11458">MSLLVEFNAKSATQYLPRVQLQELTNPLGHKVQAFRELETKFGRAVLATVEMADGLKEVFLPKRFTDVLNADKISSYNAVPNLKILFKGTGKFGEKIIELCE</sequence>
<accession>A0A1B6KT08</accession>
<organism evidence="1">
    <name type="scientific">Graphocephala atropunctata</name>
    <dbReference type="NCBI Taxonomy" id="36148"/>
    <lineage>
        <taxon>Eukaryota</taxon>
        <taxon>Metazoa</taxon>
        <taxon>Ecdysozoa</taxon>
        <taxon>Arthropoda</taxon>
        <taxon>Hexapoda</taxon>
        <taxon>Insecta</taxon>
        <taxon>Pterygota</taxon>
        <taxon>Neoptera</taxon>
        <taxon>Paraneoptera</taxon>
        <taxon>Hemiptera</taxon>
        <taxon>Auchenorrhyncha</taxon>
        <taxon>Membracoidea</taxon>
        <taxon>Cicadellidae</taxon>
        <taxon>Cicadellinae</taxon>
        <taxon>Cicadellini</taxon>
        <taxon>Graphocephala</taxon>
    </lineage>
</organism>
<proteinExistence type="predicted"/>
<protein>
    <submittedName>
        <fullName evidence="1">Uncharacterized protein</fullName>
    </submittedName>
</protein>
<reference evidence="1" key="1">
    <citation type="submission" date="2015-11" db="EMBL/GenBank/DDBJ databases">
        <title>De novo transcriptome assembly of four potential Pierce s Disease insect vectors from Arizona vineyards.</title>
        <authorList>
            <person name="Tassone E.E."/>
        </authorList>
    </citation>
    <scope>NUCLEOTIDE SEQUENCE</scope>
</reference>
<evidence type="ECO:0000313" key="1">
    <source>
        <dbReference type="EMBL" id="JAT14565.1"/>
    </source>
</evidence>